<feature type="transmembrane region" description="Helical" evidence="1">
    <location>
        <begin position="41"/>
        <end position="59"/>
    </location>
</feature>
<protein>
    <recommendedName>
        <fullName evidence="4">TLC domain-containing protein</fullName>
    </recommendedName>
</protein>
<keyword evidence="1" id="KW-0472">Membrane</keyword>
<comment type="caution">
    <text evidence="2">The sequence shown here is derived from an EMBL/GenBank/DDBJ whole genome shotgun (WGS) entry which is preliminary data.</text>
</comment>
<name>A0ABD3MMJ9_9STRA</name>
<dbReference type="PANTHER" id="PTHR13439">
    <property type="entry name" value="CT120 PROTEIN"/>
    <property type="match status" value="1"/>
</dbReference>
<feature type="transmembrane region" description="Helical" evidence="1">
    <location>
        <begin position="256"/>
        <end position="281"/>
    </location>
</feature>
<accession>A0ABD3MMJ9</accession>
<evidence type="ECO:0000313" key="3">
    <source>
        <dbReference type="Proteomes" id="UP001530315"/>
    </source>
</evidence>
<feature type="transmembrane region" description="Helical" evidence="1">
    <location>
        <begin position="159"/>
        <end position="175"/>
    </location>
</feature>
<feature type="transmembrane region" description="Helical" evidence="1">
    <location>
        <begin position="215"/>
        <end position="236"/>
    </location>
</feature>
<evidence type="ECO:0000313" key="2">
    <source>
        <dbReference type="EMBL" id="KAL3764066.1"/>
    </source>
</evidence>
<proteinExistence type="predicted"/>
<dbReference type="EMBL" id="JALLAZ020001781">
    <property type="protein sequence ID" value="KAL3764066.1"/>
    <property type="molecule type" value="Genomic_DNA"/>
</dbReference>
<evidence type="ECO:0000256" key="1">
    <source>
        <dbReference type="SAM" id="Phobius"/>
    </source>
</evidence>
<feature type="transmembrane region" description="Helical" evidence="1">
    <location>
        <begin position="181"/>
        <end position="203"/>
    </location>
</feature>
<keyword evidence="3" id="KW-1185">Reference proteome</keyword>
<keyword evidence="1" id="KW-1133">Transmembrane helix</keyword>
<keyword evidence="1" id="KW-0812">Transmembrane</keyword>
<sequence length="298" mass="33753">MFFSGLIDKYDPDLIRETRQVSKHLDSFLHPEEVADSTRSIVGVAGAIAVLHLVLLWAAKRRPSGKKCDGGGISSDEGRRAASVAAWKDSHQLTNLIVNLILGCLGTYYQIFHIPRHASTTDKIVGYEHMKFFAIGQLGYQLWALPIGAFFIREPREMIVHHLAVMCVAQFGAFYHCGFRYFHPFFFGVVELSSVPLSIMNSFKNNDHLISAHPLMYRAVRLVFGVTFLLVRVVFWTPVYWNFFAIGMTILYESELGIILQILFSAFFCAGMVLTMLQYYWAGKVISGLIRGSKRKLQ</sequence>
<reference evidence="2 3" key="1">
    <citation type="submission" date="2024-10" db="EMBL/GenBank/DDBJ databases">
        <title>Updated reference genomes for cyclostephanoid diatoms.</title>
        <authorList>
            <person name="Roberts W.R."/>
            <person name="Alverson A.J."/>
        </authorList>
    </citation>
    <scope>NUCLEOTIDE SEQUENCE [LARGE SCALE GENOMIC DNA]</scope>
    <source>
        <strain evidence="2 3">AJA276-08</strain>
    </source>
</reference>
<feature type="transmembrane region" description="Helical" evidence="1">
    <location>
        <begin position="93"/>
        <end position="112"/>
    </location>
</feature>
<evidence type="ECO:0008006" key="4">
    <source>
        <dbReference type="Google" id="ProtNLM"/>
    </source>
</evidence>
<dbReference type="InterPro" id="IPR050846">
    <property type="entry name" value="TLCD"/>
</dbReference>
<dbReference type="AlphaFoldDB" id="A0ABD3MMJ9"/>
<feature type="transmembrane region" description="Helical" evidence="1">
    <location>
        <begin position="132"/>
        <end position="152"/>
    </location>
</feature>
<organism evidence="2 3">
    <name type="scientific">Stephanodiscus triporus</name>
    <dbReference type="NCBI Taxonomy" id="2934178"/>
    <lineage>
        <taxon>Eukaryota</taxon>
        <taxon>Sar</taxon>
        <taxon>Stramenopiles</taxon>
        <taxon>Ochrophyta</taxon>
        <taxon>Bacillariophyta</taxon>
        <taxon>Coscinodiscophyceae</taxon>
        <taxon>Thalassiosirophycidae</taxon>
        <taxon>Stephanodiscales</taxon>
        <taxon>Stephanodiscaceae</taxon>
        <taxon>Stephanodiscus</taxon>
    </lineage>
</organism>
<dbReference type="Proteomes" id="UP001530315">
    <property type="component" value="Unassembled WGS sequence"/>
</dbReference>
<gene>
    <name evidence="2" type="ORF">ACHAW5_000541</name>
</gene>